<accession>A0A4P6JK49</accession>
<dbReference type="RefSeq" id="WP_129886021.1">
    <property type="nucleotide sequence ID" value="NZ_CP035758.1"/>
</dbReference>
<sequence length="75" mass="8653">MRRYEEPMCWLVVSYTEAIALHGLIHQFLDYHRPPGRLTAQNRELVVLLEHLFLRLGESPYVPVGSAHRQQGGKA</sequence>
<reference evidence="1 2" key="1">
    <citation type="submission" date="2019-01" db="EMBL/GenBank/DDBJ databases">
        <title>Ktedonosporobacter rubrisoli SCAWS-G2.</title>
        <authorList>
            <person name="Huang Y."/>
            <person name="Yan B."/>
        </authorList>
    </citation>
    <scope>NUCLEOTIDE SEQUENCE [LARGE SCALE GENOMIC DNA]</scope>
    <source>
        <strain evidence="1 2">SCAWS-G2</strain>
    </source>
</reference>
<evidence type="ECO:0000313" key="1">
    <source>
        <dbReference type="EMBL" id="QBD75423.1"/>
    </source>
</evidence>
<proteinExistence type="predicted"/>
<gene>
    <name evidence="1" type="ORF">EPA93_05165</name>
</gene>
<name>A0A4P6JK49_KTERU</name>
<dbReference type="Proteomes" id="UP000290365">
    <property type="component" value="Chromosome"/>
</dbReference>
<dbReference type="KEGG" id="kbs:EPA93_05165"/>
<dbReference type="EMBL" id="CP035758">
    <property type="protein sequence ID" value="QBD75423.1"/>
    <property type="molecule type" value="Genomic_DNA"/>
</dbReference>
<organism evidence="1 2">
    <name type="scientific">Ktedonosporobacter rubrisoli</name>
    <dbReference type="NCBI Taxonomy" id="2509675"/>
    <lineage>
        <taxon>Bacteria</taxon>
        <taxon>Bacillati</taxon>
        <taxon>Chloroflexota</taxon>
        <taxon>Ktedonobacteria</taxon>
        <taxon>Ktedonobacterales</taxon>
        <taxon>Ktedonosporobacteraceae</taxon>
        <taxon>Ktedonosporobacter</taxon>
    </lineage>
</organism>
<evidence type="ECO:0000313" key="2">
    <source>
        <dbReference type="Proteomes" id="UP000290365"/>
    </source>
</evidence>
<keyword evidence="2" id="KW-1185">Reference proteome</keyword>
<protein>
    <submittedName>
        <fullName evidence="1">Uncharacterized protein</fullName>
    </submittedName>
</protein>
<dbReference type="AlphaFoldDB" id="A0A4P6JK49"/>